<feature type="transmembrane region" description="Helical" evidence="6">
    <location>
        <begin position="185"/>
        <end position="217"/>
    </location>
</feature>
<evidence type="ECO:0000256" key="5">
    <source>
        <dbReference type="ARBA" id="ARBA00023136"/>
    </source>
</evidence>
<evidence type="ECO:0000256" key="4">
    <source>
        <dbReference type="ARBA" id="ARBA00022989"/>
    </source>
</evidence>
<dbReference type="InterPro" id="IPR002549">
    <property type="entry name" value="AI-2E-like"/>
</dbReference>
<name>Q7M880_WOLSU</name>
<dbReference type="EMBL" id="BX571661">
    <property type="protein sequence ID" value="CAE10839.1"/>
    <property type="molecule type" value="Genomic_DNA"/>
</dbReference>
<feature type="transmembrane region" description="Helical" evidence="6">
    <location>
        <begin position="143"/>
        <end position="164"/>
    </location>
</feature>
<organism evidence="8">
    <name type="scientific">Wolinella succinogenes (strain ATCC 29543 / DSM 1740 / CCUG 13145 / JCM 31913 / LMG 7466 / NCTC 11488 / FDC 602W)</name>
    <name type="common">Vibrio succinogenes</name>
    <dbReference type="NCBI Taxonomy" id="273121"/>
    <lineage>
        <taxon>Bacteria</taxon>
        <taxon>Pseudomonadati</taxon>
        <taxon>Campylobacterota</taxon>
        <taxon>Epsilonproteobacteria</taxon>
        <taxon>Campylobacterales</taxon>
        <taxon>Helicobacteraceae</taxon>
        <taxon>Wolinella</taxon>
    </lineage>
</organism>
<evidence type="ECO:0000256" key="1">
    <source>
        <dbReference type="ARBA" id="ARBA00004141"/>
    </source>
</evidence>
<proteinExistence type="inferred from homology"/>
<evidence type="ECO:0000313" key="8">
    <source>
        <dbReference type="Proteomes" id="UP000000422"/>
    </source>
</evidence>
<dbReference type="eggNOG" id="COG0628">
    <property type="taxonomic scope" value="Bacteria"/>
</dbReference>
<keyword evidence="3 6" id="KW-0812">Transmembrane</keyword>
<dbReference type="GO" id="GO:0016020">
    <property type="term" value="C:membrane"/>
    <property type="evidence" value="ECO:0007669"/>
    <property type="project" value="UniProtKB-SubCell"/>
</dbReference>
<evidence type="ECO:0000256" key="3">
    <source>
        <dbReference type="ARBA" id="ARBA00022692"/>
    </source>
</evidence>
<dbReference type="RefSeq" id="WP_011139622.1">
    <property type="nucleotide sequence ID" value="NC_005090.1"/>
</dbReference>
<keyword evidence="8" id="KW-1185">Reference proteome</keyword>
<dbReference type="STRING" id="273121.WS1824"/>
<sequence length="345" mass="38929">MRPIHFFWILFVFSLYWMLYLFKPFLMDMLVAGLLCIATTSLKERIEKRVKLSWLASLLVVVLLLSLLFVPLFYVAAVLADTLSKIDPDSFRGFVESSKAQMFKWMALFPFAQEKLMENLDKINASAILQHALAWSGALGKKSLSFVTDTVFVTIFLFLFFYYGRAFYDYALRLIPFSRRESHQLFGEVAGVLGVVFYSSLASVILQGFLFAVMIAFLGYNGFLFGVLYGVASLVPVVGGLLVWLPLASYEYYLGNTGNSLLIALYSMIVIATVADNVIKPLLIGLINRVILKNPVQINELVIFFAIFAGLTTFGFWGMVLGPTITAFFIALLRLYERGFLHIQE</sequence>
<comment type="similarity">
    <text evidence="2">Belongs to the autoinducer-2 exporter (AI-2E) (TC 2.A.86) family.</text>
</comment>
<gene>
    <name evidence="7" type="primary">AMAA</name>
    <name evidence="7" type="ordered locus">WS1824</name>
</gene>
<dbReference type="HOGENOM" id="CLU_041771_4_0_7"/>
<feature type="transmembrane region" description="Helical" evidence="6">
    <location>
        <begin position="52"/>
        <end position="80"/>
    </location>
</feature>
<dbReference type="KEGG" id="wsu:WS1824"/>
<dbReference type="PANTHER" id="PTHR21716:SF4">
    <property type="entry name" value="TRANSMEMBRANE PROTEIN 245"/>
    <property type="match status" value="1"/>
</dbReference>
<dbReference type="Proteomes" id="UP000000422">
    <property type="component" value="Chromosome"/>
</dbReference>
<keyword evidence="5 6" id="KW-0472">Membrane</keyword>
<keyword evidence="4 6" id="KW-1133">Transmembrane helix</keyword>
<dbReference type="Pfam" id="PF01594">
    <property type="entry name" value="AI-2E_transport"/>
    <property type="match status" value="1"/>
</dbReference>
<evidence type="ECO:0000313" key="7">
    <source>
        <dbReference type="EMBL" id="CAE10839.1"/>
    </source>
</evidence>
<evidence type="ECO:0000256" key="2">
    <source>
        <dbReference type="ARBA" id="ARBA00009773"/>
    </source>
</evidence>
<protein>
    <submittedName>
        <fullName evidence="7">MEMBRANE PROTEIN-Predicted permease</fullName>
    </submittedName>
</protein>
<feature type="transmembrane region" description="Helical" evidence="6">
    <location>
        <begin position="223"/>
        <end position="248"/>
    </location>
</feature>
<evidence type="ECO:0000256" key="6">
    <source>
        <dbReference type="SAM" id="Phobius"/>
    </source>
</evidence>
<dbReference type="AlphaFoldDB" id="Q7M880"/>
<feature type="transmembrane region" description="Helical" evidence="6">
    <location>
        <begin position="303"/>
        <end position="336"/>
    </location>
</feature>
<feature type="transmembrane region" description="Helical" evidence="6">
    <location>
        <begin position="260"/>
        <end position="283"/>
    </location>
</feature>
<reference evidence="7 8" key="1">
    <citation type="journal article" date="2003" name="Proc. Natl. Acad. Sci. U.S.A.">
        <title>Complete genome sequence and analysis of Wolinella succinogenes.</title>
        <authorList>
            <person name="Baar C."/>
            <person name="Eppinger M."/>
            <person name="Raddatz G."/>
            <person name="Simon JM."/>
            <person name="Lanz C."/>
            <person name="Klimmek O."/>
            <person name="Nandakumar R."/>
            <person name="Gross R."/>
            <person name="Rosinus A."/>
            <person name="Keller H."/>
            <person name="Jagtap P."/>
            <person name="Linke B."/>
            <person name="Meyer F."/>
            <person name="Lederer H."/>
            <person name="Schuster S.C."/>
        </authorList>
    </citation>
    <scope>NUCLEOTIDE SEQUENCE [LARGE SCALE GENOMIC DNA]</scope>
    <source>
        <strain evidence="8">ATCC 29543 / DSM 1740 / CCUG 13145 / JCM 31913 / LMG 7466 / NCTC 11488 / FDC 602W</strain>
    </source>
</reference>
<accession>Q7M880</accession>
<comment type="subcellular location">
    <subcellularLocation>
        <location evidence="1">Membrane</location>
        <topology evidence="1">Multi-pass membrane protein</topology>
    </subcellularLocation>
</comment>
<dbReference type="PANTHER" id="PTHR21716">
    <property type="entry name" value="TRANSMEMBRANE PROTEIN"/>
    <property type="match status" value="1"/>
</dbReference>